<protein>
    <recommendedName>
        <fullName evidence="3">Haloacid dehalogenase-like hydrolase domain-containing protein</fullName>
    </recommendedName>
</protein>
<feature type="non-terminal residue" evidence="1">
    <location>
        <position position="243"/>
    </location>
</feature>
<organism evidence="1 2">
    <name type="scientific">Pisum sativum</name>
    <name type="common">Garden pea</name>
    <name type="synonym">Lathyrus oleraceus</name>
    <dbReference type="NCBI Taxonomy" id="3888"/>
    <lineage>
        <taxon>Eukaryota</taxon>
        <taxon>Viridiplantae</taxon>
        <taxon>Streptophyta</taxon>
        <taxon>Embryophyta</taxon>
        <taxon>Tracheophyta</taxon>
        <taxon>Spermatophyta</taxon>
        <taxon>Magnoliopsida</taxon>
        <taxon>eudicotyledons</taxon>
        <taxon>Gunneridae</taxon>
        <taxon>Pentapetalae</taxon>
        <taxon>rosids</taxon>
        <taxon>fabids</taxon>
        <taxon>Fabales</taxon>
        <taxon>Fabaceae</taxon>
        <taxon>Papilionoideae</taxon>
        <taxon>50 kb inversion clade</taxon>
        <taxon>NPAAA clade</taxon>
        <taxon>Hologalegina</taxon>
        <taxon>IRL clade</taxon>
        <taxon>Fabeae</taxon>
        <taxon>Lathyrus</taxon>
    </lineage>
</organism>
<dbReference type="InterPro" id="IPR036412">
    <property type="entry name" value="HAD-like_sf"/>
</dbReference>
<dbReference type="SFLD" id="SFLDS00003">
    <property type="entry name" value="Haloacid_Dehalogenase"/>
    <property type="match status" value="1"/>
</dbReference>
<comment type="caution">
    <text evidence="1">The sequence shown here is derived from an EMBL/GenBank/DDBJ whole genome shotgun (WGS) entry which is preliminary data.</text>
</comment>
<dbReference type="GO" id="GO:0009507">
    <property type="term" value="C:chloroplast"/>
    <property type="evidence" value="ECO:0007669"/>
    <property type="project" value="TreeGrafter"/>
</dbReference>
<keyword evidence="2" id="KW-1185">Reference proteome</keyword>
<dbReference type="Proteomes" id="UP001058974">
    <property type="component" value="Chromosome 6"/>
</dbReference>
<dbReference type="Gene3D" id="3.40.50.1000">
    <property type="entry name" value="HAD superfamily/HAD-like"/>
    <property type="match status" value="1"/>
</dbReference>
<dbReference type="SFLD" id="SFLDG01129">
    <property type="entry name" value="C1.5:_HAD__Beta-PGM__Phosphata"/>
    <property type="match status" value="1"/>
</dbReference>
<dbReference type="InterPro" id="IPR023214">
    <property type="entry name" value="HAD_sf"/>
</dbReference>
<reference evidence="1 2" key="1">
    <citation type="journal article" date="2022" name="Nat. Genet.">
        <title>Improved pea reference genome and pan-genome highlight genomic features and evolutionary characteristics.</title>
        <authorList>
            <person name="Yang T."/>
            <person name="Liu R."/>
            <person name="Luo Y."/>
            <person name="Hu S."/>
            <person name="Wang D."/>
            <person name="Wang C."/>
            <person name="Pandey M.K."/>
            <person name="Ge S."/>
            <person name="Xu Q."/>
            <person name="Li N."/>
            <person name="Li G."/>
            <person name="Huang Y."/>
            <person name="Saxena R.K."/>
            <person name="Ji Y."/>
            <person name="Li M."/>
            <person name="Yan X."/>
            <person name="He Y."/>
            <person name="Liu Y."/>
            <person name="Wang X."/>
            <person name="Xiang C."/>
            <person name="Varshney R.K."/>
            <person name="Ding H."/>
            <person name="Gao S."/>
            <person name="Zong X."/>
        </authorList>
    </citation>
    <scope>NUCLEOTIDE SEQUENCE [LARGE SCALE GENOMIC DNA]</scope>
    <source>
        <strain evidence="1 2">cv. Zhongwan 6</strain>
    </source>
</reference>
<gene>
    <name evidence="1" type="ORF">KIW84_063776</name>
</gene>
<evidence type="ECO:0000313" key="2">
    <source>
        <dbReference type="Proteomes" id="UP001058974"/>
    </source>
</evidence>
<dbReference type="Gene3D" id="1.10.260.80">
    <property type="match status" value="1"/>
</dbReference>
<evidence type="ECO:0008006" key="3">
    <source>
        <dbReference type="Google" id="ProtNLM"/>
    </source>
</evidence>
<dbReference type="CDD" id="cd01427">
    <property type="entry name" value="HAD_like"/>
    <property type="match status" value="1"/>
</dbReference>
<dbReference type="Gramene" id="Psat06G0377600-T1">
    <property type="protein sequence ID" value="KAI5398100.1"/>
    <property type="gene ID" value="KIW84_063776"/>
</dbReference>
<dbReference type="InterPro" id="IPR006439">
    <property type="entry name" value="HAD-SF_hydro_IA"/>
</dbReference>
<dbReference type="PANTHER" id="PTHR43885:SF1">
    <property type="entry name" value="SUPERFAMILY HYDROLASE, PUTATIVE (AFU_ORTHOLOGUE AFUA_4G13290)-RELATED"/>
    <property type="match status" value="1"/>
</dbReference>
<dbReference type="FunFam" id="3.40.50.1000:FF:000113">
    <property type="entry name" value="Putative haloacid dehalogenase-like hydrolase"/>
    <property type="match status" value="1"/>
</dbReference>
<dbReference type="FunFam" id="1.10.260.80:FF:000001">
    <property type="entry name" value="Haloacid dehalogenase-like hydrolase domain-containing protein"/>
    <property type="match status" value="1"/>
</dbReference>
<sequence>NYLLDRCHCSLRQRLSSSSHRMAHSATKTCLRGVVFDMDGTLTVPVIDFVSMHKAVLGDDEYHRIKASNPAGIDILKLIDHWPSHQQRRAYDTIARFEQDALDKLQIMPGAAELCNVIDSKKMRRGLITRNMKPAVDLFHQRFGITFSPALSREFRPYKPDPAPLLHICSLWDVQPNEVIMVGDSLKDDVACGGRAGAYTCLLDQTGRYNSPEYANVDFKPDFKVTSLAEVYSILERNFELSP</sequence>
<dbReference type="PANTHER" id="PTHR43885">
    <property type="entry name" value="HALOACID DEHALOGENASE-LIKE HYDROLASE"/>
    <property type="match status" value="1"/>
</dbReference>
<dbReference type="SUPFAM" id="SSF56784">
    <property type="entry name" value="HAD-like"/>
    <property type="match status" value="1"/>
</dbReference>
<proteinExistence type="predicted"/>
<dbReference type="AlphaFoldDB" id="A0A9D4W9S6"/>
<name>A0A9D4W9S6_PEA</name>
<dbReference type="NCBIfam" id="TIGR01549">
    <property type="entry name" value="HAD-SF-IA-v1"/>
    <property type="match status" value="1"/>
</dbReference>
<evidence type="ECO:0000313" key="1">
    <source>
        <dbReference type="EMBL" id="KAI5398100.1"/>
    </source>
</evidence>
<accession>A0A9D4W9S6</accession>
<dbReference type="Pfam" id="PF00702">
    <property type="entry name" value="Hydrolase"/>
    <property type="match status" value="1"/>
</dbReference>
<dbReference type="EMBL" id="JAMSHJ010000006">
    <property type="protein sequence ID" value="KAI5398100.1"/>
    <property type="molecule type" value="Genomic_DNA"/>
</dbReference>